<name>A0ACB7ZT50_9AGAM</name>
<organism evidence="1 2">
    <name type="scientific">Hygrophoropsis aurantiaca</name>
    <dbReference type="NCBI Taxonomy" id="72124"/>
    <lineage>
        <taxon>Eukaryota</taxon>
        <taxon>Fungi</taxon>
        <taxon>Dikarya</taxon>
        <taxon>Basidiomycota</taxon>
        <taxon>Agaricomycotina</taxon>
        <taxon>Agaricomycetes</taxon>
        <taxon>Agaricomycetidae</taxon>
        <taxon>Boletales</taxon>
        <taxon>Coniophorineae</taxon>
        <taxon>Hygrophoropsidaceae</taxon>
        <taxon>Hygrophoropsis</taxon>
    </lineage>
</organism>
<gene>
    <name evidence="1" type="ORF">BJ138DRAFT_1130978</name>
</gene>
<dbReference type="EMBL" id="MU268497">
    <property type="protein sequence ID" value="KAH7904375.1"/>
    <property type="molecule type" value="Genomic_DNA"/>
</dbReference>
<accession>A0ACB7ZT50</accession>
<keyword evidence="2" id="KW-1185">Reference proteome</keyword>
<reference evidence="1" key="1">
    <citation type="journal article" date="2021" name="New Phytol.">
        <title>Evolutionary innovations through gain and loss of genes in the ectomycorrhizal Boletales.</title>
        <authorList>
            <person name="Wu G."/>
            <person name="Miyauchi S."/>
            <person name="Morin E."/>
            <person name="Kuo A."/>
            <person name="Drula E."/>
            <person name="Varga T."/>
            <person name="Kohler A."/>
            <person name="Feng B."/>
            <person name="Cao Y."/>
            <person name="Lipzen A."/>
            <person name="Daum C."/>
            <person name="Hundley H."/>
            <person name="Pangilinan J."/>
            <person name="Johnson J."/>
            <person name="Barry K."/>
            <person name="LaButti K."/>
            <person name="Ng V."/>
            <person name="Ahrendt S."/>
            <person name="Min B."/>
            <person name="Choi I.G."/>
            <person name="Park H."/>
            <person name="Plett J.M."/>
            <person name="Magnuson J."/>
            <person name="Spatafora J.W."/>
            <person name="Nagy L.G."/>
            <person name="Henrissat B."/>
            <person name="Grigoriev I.V."/>
            <person name="Yang Z.L."/>
            <person name="Xu J."/>
            <person name="Martin F.M."/>
        </authorList>
    </citation>
    <scope>NUCLEOTIDE SEQUENCE</scope>
    <source>
        <strain evidence="1">ATCC 28755</strain>
    </source>
</reference>
<sequence>MDSAPPALSANFYSELQGFINHAQCNKTNESRMYGAINHILYTFCRSATVQAKNFENLGLGCFPQYSLKAPVGRKHRSPDFLASVIQKGKLLTDRNETFGTGAFICEVKVSRDKKAQWFSQARLKPSTPFFIRSFIPHFTQIREQAEYARDMFGSRPVYILLTVDVWFVLFKFSNKPGSQSEFRDNLIMEPHPIFDETCESFSPEFLKALHACISDVSTGMTIESRASLFQAPESESGSSDSESDTDSAKVRLEPFKTAIDNVEKRRAANEKAALEEAEDKPDKEDKTDGAYKVTGNRQNLALPGPSGPPRRSARNASSQPGPQTTQD</sequence>
<protein>
    <submittedName>
        <fullName evidence="1">Uncharacterized protein</fullName>
    </submittedName>
</protein>
<comment type="caution">
    <text evidence="1">The sequence shown here is derived from an EMBL/GenBank/DDBJ whole genome shotgun (WGS) entry which is preliminary data.</text>
</comment>
<evidence type="ECO:0000313" key="2">
    <source>
        <dbReference type="Proteomes" id="UP000790377"/>
    </source>
</evidence>
<evidence type="ECO:0000313" key="1">
    <source>
        <dbReference type="EMBL" id="KAH7904375.1"/>
    </source>
</evidence>
<dbReference type="Proteomes" id="UP000790377">
    <property type="component" value="Unassembled WGS sequence"/>
</dbReference>
<proteinExistence type="predicted"/>